<evidence type="ECO:0000313" key="10">
    <source>
        <dbReference type="Proteomes" id="UP001206925"/>
    </source>
</evidence>
<evidence type="ECO:0000256" key="5">
    <source>
        <dbReference type="ARBA" id="ARBA00023242"/>
    </source>
</evidence>
<keyword evidence="6" id="KW-0131">Cell cycle</keyword>
<dbReference type="Proteomes" id="UP001206925">
    <property type="component" value="Unassembled WGS sequence"/>
</dbReference>
<sequence length="160" mass="18479">IFLFQLRRVEEKREEAEARARELQKQLAALITFSCLKVLEAKRMNSDSNKGGGKWCKFKKSKCLKLRMEYVHALDNPTGSLSTTFEAMQVVIVDVKRKLLPAMEERLKQGMKIQAMQAWGWYTRLIGSQSIKNRHLINQLLKIPEQTFPDSDPQVKIASQ</sequence>
<evidence type="ECO:0000256" key="1">
    <source>
        <dbReference type="ARBA" id="ARBA00004123"/>
    </source>
</evidence>
<dbReference type="PANTHER" id="PTHR22928">
    <property type="entry name" value="TELOMERE-ASSOCIATED PROTEIN RIF1"/>
    <property type="match status" value="1"/>
</dbReference>
<comment type="subcellular location">
    <subcellularLocation>
        <location evidence="2">Chromosome</location>
        <location evidence="2">Telomere</location>
    </subcellularLocation>
    <subcellularLocation>
        <location evidence="1">Nucleus</location>
    </subcellularLocation>
</comment>
<evidence type="ECO:0000256" key="3">
    <source>
        <dbReference type="ARBA" id="ARBA00022454"/>
    </source>
</evidence>
<feature type="non-terminal residue" evidence="9">
    <location>
        <position position="1"/>
    </location>
</feature>
<keyword evidence="7" id="KW-0175">Coiled coil</keyword>
<feature type="coiled-coil region" evidence="7">
    <location>
        <begin position="6"/>
        <end position="33"/>
    </location>
</feature>
<reference evidence="9" key="1">
    <citation type="submission" date="2022-06" db="EMBL/GenBank/DDBJ databases">
        <title>Uncovering the hologenomic basis of an extraordinary plant invasion.</title>
        <authorList>
            <person name="Bieker V.C."/>
            <person name="Martin M.D."/>
            <person name="Gilbert T."/>
            <person name="Hodgins K."/>
            <person name="Battlay P."/>
            <person name="Petersen B."/>
            <person name="Wilson J."/>
        </authorList>
    </citation>
    <scope>NUCLEOTIDE SEQUENCE</scope>
    <source>
        <strain evidence="9">AA19_3_7</strain>
        <tissue evidence="9">Leaf</tissue>
    </source>
</reference>
<dbReference type="GO" id="GO:0000723">
    <property type="term" value="P:telomere maintenance"/>
    <property type="evidence" value="ECO:0007669"/>
    <property type="project" value="TreeGrafter"/>
</dbReference>
<keyword evidence="3" id="KW-0158">Chromosome</keyword>
<dbReference type="EMBL" id="JAMZMK010006316">
    <property type="protein sequence ID" value="KAI7749648.1"/>
    <property type="molecule type" value="Genomic_DNA"/>
</dbReference>
<dbReference type="InterPro" id="IPR022031">
    <property type="entry name" value="Rif1_N"/>
</dbReference>
<comment type="caution">
    <text evidence="9">The sequence shown here is derived from an EMBL/GenBank/DDBJ whole genome shotgun (WGS) entry which is preliminary data.</text>
</comment>
<dbReference type="PANTHER" id="PTHR22928:SF3">
    <property type="entry name" value="TELOMERE-ASSOCIATED PROTEIN RIF1"/>
    <property type="match status" value="1"/>
</dbReference>
<dbReference type="Pfam" id="PF12231">
    <property type="entry name" value="Rif1_N"/>
    <property type="match status" value="1"/>
</dbReference>
<evidence type="ECO:0000256" key="7">
    <source>
        <dbReference type="SAM" id="Coils"/>
    </source>
</evidence>
<evidence type="ECO:0000313" key="9">
    <source>
        <dbReference type="EMBL" id="KAI7749648.1"/>
    </source>
</evidence>
<evidence type="ECO:0000256" key="6">
    <source>
        <dbReference type="ARBA" id="ARBA00023306"/>
    </source>
</evidence>
<dbReference type="AlphaFoldDB" id="A0AAD5CWJ7"/>
<evidence type="ECO:0000256" key="2">
    <source>
        <dbReference type="ARBA" id="ARBA00004574"/>
    </source>
</evidence>
<keyword evidence="5" id="KW-0539">Nucleus</keyword>
<feature type="domain" description="Telomere-associated protein Rif1 N-terminal" evidence="8">
    <location>
        <begin position="62"/>
        <end position="159"/>
    </location>
</feature>
<organism evidence="9 10">
    <name type="scientific">Ambrosia artemisiifolia</name>
    <name type="common">Common ragweed</name>
    <dbReference type="NCBI Taxonomy" id="4212"/>
    <lineage>
        <taxon>Eukaryota</taxon>
        <taxon>Viridiplantae</taxon>
        <taxon>Streptophyta</taxon>
        <taxon>Embryophyta</taxon>
        <taxon>Tracheophyta</taxon>
        <taxon>Spermatophyta</taxon>
        <taxon>Magnoliopsida</taxon>
        <taxon>eudicotyledons</taxon>
        <taxon>Gunneridae</taxon>
        <taxon>Pentapetalae</taxon>
        <taxon>asterids</taxon>
        <taxon>campanulids</taxon>
        <taxon>Asterales</taxon>
        <taxon>Asteraceae</taxon>
        <taxon>Asteroideae</taxon>
        <taxon>Heliantheae alliance</taxon>
        <taxon>Heliantheae</taxon>
        <taxon>Ambrosia</taxon>
    </lineage>
</organism>
<keyword evidence="10" id="KW-1185">Reference proteome</keyword>
<accession>A0AAD5CWJ7</accession>
<evidence type="ECO:0000256" key="4">
    <source>
        <dbReference type="ARBA" id="ARBA00022895"/>
    </source>
</evidence>
<keyword evidence="4" id="KW-0779">Telomere</keyword>
<dbReference type="GO" id="GO:0000781">
    <property type="term" value="C:chromosome, telomeric region"/>
    <property type="evidence" value="ECO:0007669"/>
    <property type="project" value="UniProtKB-SubCell"/>
</dbReference>
<name>A0AAD5CWJ7_AMBAR</name>
<evidence type="ECO:0000259" key="8">
    <source>
        <dbReference type="Pfam" id="PF12231"/>
    </source>
</evidence>
<feature type="non-terminal residue" evidence="9">
    <location>
        <position position="160"/>
    </location>
</feature>
<gene>
    <name evidence="9" type="ORF">M8C21_010524</name>
</gene>
<protein>
    <recommendedName>
        <fullName evidence="8">Telomere-associated protein Rif1 N-terminal domain-containing protein</fullName>
    </recommendedName>
</protein>
<dbReference type="GO" id="GO:0005634">
    <property type="term" value="C:nucleus"/>
    <property type="evidence" value="ECO:0007669"/>
    <property type="project" value="UniProtKB-SubCell"/>
</dbReference>
<proteinExistence type="predicted"/>